<feature type="compositionally biased region" description="Basic residues" evidence="1">
    <location>
        <begin position="99"/>
        <end position="115"/>
    </location>
</feature>
<name>A0A6J4PMR0_9ACTN</name>
<feature type="non-terminal residue" evidence="2">
    <location>
        <position position="199"/>
    </location>
</feature>
<feature type="compositionally biased region" description="Basic and acidic residues" evidence="1">
    <location>
        <begin position="166"/>
        <end position="199"/>
    </location>
</feature>
<feature type="compositionally biased region" description="Basic and acidic residues" evidence="1">
    <location>
        <begin position="116"/>
        <end position="127"/>
    </location>
</feature>
<feature type="non-terminal residue" evidence="2">
    <location>
        <position position="1"/>
    </location>
</feature>
<feature type="compositionally biased region" description="Low complexity" evidence="1">
    <location>
        <begin position="147"/>
        <end position="157"/>
    </location>
</feature>
<accession>A0A6J4PMR0</accession>
<reference evidence="2" key="1">
    <citation type="submission" date="2020-02" db="EMBL/GenBank/DDBJ databases">
        <authorList>
            <person name="Meier V. D."/>
        </authorList>
    </citation>
    <scope>NUCLEOTIDE SEQUENCE</scope>
    <source>
        <strain evidence="2">AVDCRST_MAG35</strain>
    </source>
</reference>
<evidence type="ECO:0000256" key="1">
    <source>
        <dbReference type="SAM" id="MobiDB-lite"/>
    </source>
</evidence>
<organism evidence="2">
    <name type="scientific">uncultured Quadrisphaera sp</name>
    <dbReference type="NCBI Taxonomy" id="904978"/>
    <lineage>
        <taxon>Bacteria</taxon>
        <taxon>Bacillati</taxon>
        <taxon>Actinomycetota</taxon>
        <taxon>Actinomycetes</taxon>
        <taxon>Kineosporiales</taxon>
        <taxon>Kineosporiaceae</taxon>
        <taxon>Quadrisphaera</taxon>
        <taxon>environmental samples</taxon>
    </lineage>
</organism>
<evidence type="ECO:0000313" key="2">
    <source>
        <dbReference type="EMBL" id="CAA9420832.1"/>
    </source>
</evidence>
<dbReference type="EMBL" id="CADCUY010000416">
    <property type="protein sequence ID" value="CAA9420832.1"/>
    <property type="molecule type" value="Genomic_DNA"/>
</dbReference>
<feature type="compositionally biased region" description="Basic residues" evidence="1">
    <location>
        <begin position="128"/>
        <end position="138"/>
    </location>
</feature>
<feature type="region of interest" description="Disordered" evidence="1">
    <location>
        <begin position="1"/>
        <end position="199"/>
    </location>
</feature>
<dbReference type="AlphaFoldDB" id="A0A6J4PMR0"/>
<proteinExistence type="predicted"/>
<feature type="compositionally biased region" description="Basic residues" evidence="1">
    <location>
        <begin position="1"/>
        <end position="16"/>
    </location>
</feature>
<sequence length="199" mass="20898">GRRGRPERRRPVRPRGGRLGAGAPRLAARPPRPGRGGLAGDVEEGRAGAVRQPRAGARPAGGLRLDRRDPSAPGRRAVAPAGEPAAHGGVGEELPRPRGAARRRGAAAPRRRGVRGAREGHGRLGGDRRRRRARRAAGPHRGPGRPPAGRGDLPRLPALGAPQRPALDRGGAHGADPGRPDRPDRRGRAGRRPGAEQRL</sequence>
<protein>
    <submittedName>
        <fullName evidence="2">Uncharacterized protein</fullName>
    </submittedName>
</protein>
<gene>
    <name evidence="2" type="ORF">AVDCRST_MAG35-1977</name>
</gene>